<proteinExistence type="inferred from homology"/>
<dbReference type="PRINTS" id="PR00081">
    <property type="entry name" value="GDHRDH"/>
</dbReference>
<dbReference type="SUPFAM" id="SSF51735">
    <property type="entry name" value="NAD(P)-binding Rossmann-fold domains"/>
    <property type="match status" value="1"/>
</dbReference>
<dbReference type="InterPro" id="IPR051122">
    <property type="entry name" value="SDR_DHRS6-like"/>
</dbReference>
<dbReference type="Gene3D" id="3.40.50.720">
    <property type="entry name" value="NAD(P)-binding Rossmann-like Domain"/>
    <property type="match status" value="1"/>
</dbReference>
<dbReference type="PRINTS" id="PR00080">
    <property type="entry name" value="SDRFAMILY"/>
</dbReference>
<dbReference type="AlphaFoldDB" id="A0A7C9TKI4"/>
<dbReference type="PANTHER" id="PTHR43477:SF4">
    <property type="entry name" value="DEHYDROGENASE_REDUCTASE SDR FAMILY MEMBER 6"/>
    <property type="match status" value="1"/>
</dbReference>
<reference evidence="4 5" key="1">
    <citation type="submission" date="2020-02" db="EMBL/GenBank/DDBJ databases">
        <title>Ideonella bacterium strain TBM-1.</title>
        <authorList>
            <person name="Chen W.-M."/>
        </authorList>
    </citation>
    <scope>NUCLEOTIDE SEQUENCE [LARGE SCALE GENOMIC DNA]</scope>
    <source>
        <strain evidence="4 5">TBM-1</strain>
    </source>
</reference>
<protein>
    <submittedName>
        <fullName evidence="4">SDR family oxidoreductase</fullName>
    </submittedName>
</protein>
<dbReference type="GO" id="GO:0016491">
    <property type="term" value="F:oxidoreductase activity"/>
    <property type="evidence" value="ECO:0007669"/>
    <property type="project" value="UniProtKB-KW"/>
</dbReference>
<evidence type="ECO:0000313" key="5">
    <source>
        <dbReference type="Proteomes" id="UP000484255"/>
    </source>
</evidence>
<gene>
    <name evidence="4" type="ORF">G3A44_15120</name>
</gene>
<dbReference type="RefSeq" id="WP_163458456.1">
    <property type="nucleotide sequence ID" value="NZ_JAAGOH010000018.1"/>
</dbReference>
<accession>A0A7C9TKI4</accession>
<dbReference type="InterPro" id="IPR002347">
    <property type="entry name" value="SDR_fam"/>
</dbReference>
<dbReference type="InterPro" id="IPR036291">
    <property type="entry name" value="NAD(P)-bd_dom_sf"/>
</dbReference>
<comment type="similarity">
    <text evidence="1">Belongs to the short-chain dehydrogenases/reductases (SDR) family.</text>
</comment>
<sequence length="258" mass="26327">MSQRLAGKTAFLTAAGQGIGRATAIAFAAEGARVIATDVNAQALASLQAELGSGGCTTHVLDVTDGAAIAALAAQVSTEFGAVNVLFNGAGYVHAGSILESTEDEWDFAFNLNVRSQYRLIRAFLPGMLAQGGGAIVNVASIVGALKGAPNRFIYMATKAAVVGLTKSVAADYVTRGIRCNAICPGTVTSPSLAQRMAAQAEASGQTLEAVQAAFNARQPMGRLGKPEEIAALAVYLASDESAFTTGTTQLIDGGWAI</sequence>
<keyword evidence="2" id="KW-0560">Oxidoreductase</keyword>
<dbReference type="Proteomes" id="UP000484255">
    <property type="component" value="Unassembled WGS sequence"/>
</dbReference>
<evidence type="ECO:0000256" key="3">
    <source>
        <dbReference type="ARBA" id="ARBA00023027"/>
    </source>
</evidence>
<keyword evidence="3" id="KW-0520">NAD</keyword>
<comment type="caution">
    <text evidence="4">The sequence shown here is derived from an EMBL/GenBank/DDBJ whole genome shotgun (WGS) entry which is preliminary data.</text>
</comment>
<evidence type="ECO:0000313" key="4">
    <source>
        <dbReference type="EMBL" id="NDY92518.1"/>
    </source>
</evidence>
<dbReference type="PANTHER" id="PTHR43477">
    <property type="entry name" value="DIHYDROANTICAPSIN 7-DEHYDROGENASE"/>
    <property type="match status" value="1"/>
</dbReference>
<keyword evidence="5" id="KW-1185">Reference proteome</keyword>
<dbReference type="FunFam" id="3.40.50.720:FF:000084">
    <property type="entry name" value="Short-chain dehydrogenase reductase"/>
    <property type="match status" value="1"/>
</dbReference>
<evidence type="ECO:0000256" key="2">
    <source>
        <dbReference type="ARBA" id="ARBA00023002"/>
    </source>
</evidence>
<name>A0A7C9TKI4_9BURK</name>
<dbReference type="EMBL" id="JAAGOH010000018">
    <property type="protein sequence ID" value="NDY92518.1"/>
    <property type="molecule type" value="Genomic_DNA"/>
</dbReference>
<organism evidence="4 5">
    <name type="scientific">Ideonella livida</name>
    <dbReference type="NCBI Taxonomy" id="2707176"/>
    <lineage>
        <taxon>Bacteria</taxon>
        <taxon>Pseudomonadati</taxon>
        <taxon>Pseudomonadota</taxon>
        <taxon>Betaproteobacteria</taxon>
        <taxon>Burkholderiales</taxon>
        <taxon>Sphaerotilaceae</taxon>
        <taxon>Ideonella</taxon>
    </lineage>
</organism>
<evidence type="ECO:0000256" key="1">
    <source>
        <dbReference type="ARBA" id="ARBA00006484"/>
    </source>
</evidence>
<dbReference type="Pfam" id="PF13561">
    <property type="entry name" value="adh_short_C2"/>
    <property type="match status" value="1"/>
</dbReference>